<name>A0A2H1YJ86_9FLAO</name>
<dbReference type="Proteomes" id="UP000234211">
    <property type="component" value="Unassembled WGS sequence"/>
</dbReference>
<gene>
    <name evidence="1" type="ORF">TNO020_440356</name>
</gene>
<evidence type="ECO:0000313" key="1">
    <source>
        <dbReference type="EMBL" id="SOS75569.1"/>
    </source>
</evidence>
<evidence type="ECO:0000313" key="2">
    <source>
        <dbReference type="Proteomes" id="UP000234211"/>
    </source>
</evidence>
<reference evidence="2" key="1">
    <citation type="submission" date="2017-11" db="EMBL/GenBank/DDBJ databases">
        <authorList>
            <person name="Duchaud E."/>
        </authorList>
    </citation>
    <scope>NUCLEOTIDE SEQUENCE [LARGE SCALE GENOMIC DNA]</scope>
    <source>
        <strain evidence="2">Tenacibaculum sp. TNO020</strain>
    </source>
</reference>
<dbReference type="EMBL" id="OENF01000039">
    <property type="protein sequence ID" value="SOS75569.1"/>
    <property type="molecule type" value="Genomic_DNA"/>
</dbReference>
<organism evidence="1 2">
    <name type="scientific">Tenacibaculum piscium</name>
    <dbReference type="NCBI Taxonomy" id="1458515"/>
    <lineage>
        <taxon>Bacteria</taxon>
        <taxon>Pseudomonadati</taxon>
        <taxon>Bacteroidota</taxon>
        <taxon>Flavobacteriia</taxon>
        <taxon>Flavobacteriales</taxon>
        <taxon>Flavobacteriaceae</taxon>
        <taxon>Tenacibaculum</taxon>
    </lineage>
</organism>
<dbReference type="RefSeq" id="WP_101918189.1">
    <property type="nucleotide sequence ID" value="NZ_OENF01000039.1"/>
</dbReference>
<accession>A0A2H1YJ86</accession>
<protein>
    <recommendedName>
        <fullName evidence="3">Roadblock/LAMTOR2 domain-containing protein</fullName>
    </recommendedName>
</protein>
<proteinExistence type="predicted"/>
<dbReference type="OrthoDB" id="572168at2"/>
<sequence>MSDFLTLFTKEIKNNLPGYIAFSIINFETEEIITSHSSRSDFDVSVGLASSLQVAKSNRKALTASGITSDINEVLITLDTKLEIMDFSENEEFMCYLAVDSSLANLGMTRSLFNKYKKDIVRELN</sequence>
<dbReference type="AlphaFoldDB" id="A0A2H1YJ86"/>
<evidence type="ECO:0008006" key="3">
    <source>
        <dbReference type="Google" id="ProtNLM"/>
    </source>
</evidence>
<keyword evidence="2" id="KW-1185">Reference proteome</keyword>